<dbReference type="PROSITE" id="PS51192">
    <property type="entry name" value="HELICASE_ATP_BIND_1"/>
    <property type="match status" value="1"/>
</dbReference>
<dbReference type="PANTHER" id="PTHR47396">
    <property type="entry name" value="TYPE I RESTRICTION ENZYME ECOKI R PROTEIN"/>
    <property type="match status" value="1"/>
</dbReference>
<dbReference type="InterPro" id="IPR001650">
    <property type="entry name" value="Helicase_C-like"/>
</dbReference>
<dbReference type="SUPFAM" id="SSF52540">
    <property type="entry name" value="P-loop containing nucleoside triphosphate hydrolases"/>
    <property type="match status" value="1"/>
</dbReference>
<dbReference type="SMART" id="SM00490">
    <property type="entry name" value="HELICc"/>
    <property type="match status" value="1"/>
</dbReference>
<accession>A0A6J5KPN4</accession>
<dbReference type="SMART" id="SM00487">
    <property type="entry name" value="DEXDc"/>
    <property type="match status" value="1"/>
</dbReference>
<dbReference type="GO" id="GO:0016787">
    <property type="term" value="F:hydrolase activity"/>
    <property type="evidence" value="ECO:0007669"/>
    <property type="project" value="InterPro"/>
</dbReference>
<dbReference type="InterPro" id="IPR014001">
    <property type="entry name" value="Helicase_ATP-bd"/>
</dbReference>
<dbReference type="InterPro" id="IPR027417">
    <property type="entry name" value="P-loop_NTPase"/>
</dbReference>
<protein>
    <submittedName>
        <fullName evidence="3">HELICc domain containing protein</fullName>
    </submittedName>
</protein>
<organism evidence="3">
    <name type="scientific">uncultured Caudovirales phage</name>
    <dbReference type="NCBI Taxonomy" id="2100421"/>
    <lineage>
        <taxon>Viruses</taxon>
        <taxon>Duplodnaviria</taxon>
        <taxon>Heunggongvirae</taxon>
        <taxon>Uroviricota</taxon>
        <taxon>Caudoviricetes</taxon>
        <taxon>Peduoviridae</taxon>
        <taxon>Maltschvirus</taxon>
        <taxon>Maltschvirus maltsch</taxon>
    </lineage>
</organism>
<dbReference type="PANTHER" id="PTHR47396:SF1">
    <property type="entry name" value="ATP-DEPENDENT HELICASE IRC3-RELATED"/>
    <property type="match status" value="1"/>
</dbReference>
<dbReference type="GO" id="GO:0005524">
    <property type="term" value="F:ATP binding"/>
    <property type="evidence" value="ECO:0007669"/>
    <property type="project" value="InterPro"/>
</dbReference>
<dbReference type="Pfam" id="PF00271">
    <property type="entry name" value="Helicase_C"/>
    <property type="match status" value="1"/>
</dbReference>
<dbReference type="Pfam" id="PF04851">
    <property type="entry name" value="ResIII"/>
    <property type="match status" value="1"/>
</dbReference>
<evidence type="ECO:0000259" key="1">
    <source>
        <dbReference type="PROSITE" id="PS51192"/>
    </source>
</evidence>
<proteinExistence type="predicted"/>
<dbReference type="Gene3D" id="3.40.50.300">
    <property type="entry name" value="P-loop containing nucleotide triphosphate hydrolases"/>
    <property type="match status" value="2"/>
</dbReference>
<sequence length="472" mass="51237">MITPRPRQAQAIADLRKAYQFGYKAPILIAPTGFGKSATAICMIQSAIGKGKRVWFIAHLKEILNDTSGRLTDAGIKHGWIASGRDGNRRLPVQVAMVQTLVRRLDQHHPPDLIIVDEAHLAVANTYQQIFEWAGAGPKFKRPGGAHLLHLTATPCRLDGRGMGEVADILVPTCSTQDLIDEGLLAAIRYYAPSEPDLSGVHTVAGDFNQGELAAAMDKPVITGSAVAHYRKLAHNRPAVAFCVTVEHATNVAEQFRQAGYRAVAISGESDTVERDAALQGLRDGSLDVVCNCALWVAGVDAPTIGCIILLTPTQSVVKYLQSVGRGLRTHPGKTNCIILDHAGNVKRHGLPTDLREWTLAAVEKKKNAKKSEVPVKTCPVCFATVPSVVTDCQCGHHFEPVGREINEVEGELQEITAAAKAQAVQDRKREQGRSQTLEDLIRIGRARGMKRPELWGKYVLRARAAKQAQGL</sequence>
<gene>
    <name evidence="3" type="ORF">UFOVP37_73</name>
</gene>
<dbReference type="InterPro" id="IPR050742">
    <property type="entry name" value="Helicase_Restrict-Modif_Enz"/>
</dbReference>
<reference evidence="3" key="1">
    <citation type="submission" date="2020-04" db="EMBL/GenBank/DDBJ databases">
        <authorList>
            <person name="Chiriac C."/>
            <person name="Salcher M."/>
            <person name="Ghai R."/>
            <person name="Kavagutti S V."/>
        </authorList>
    </citation>
    <scope>NUCLEOTIDE SEQUENCE</scope>
</reference>
<dbReference type="InterPro" id="IPR006935">
    <property type="entry name" value="Helicase/UvrB_N"/>
</dbReference>
<dbReference type="PROSITE" id="PS51194">
    <property type="entry name" value="HELICASE_CTER"/>
    <property type="match status" value="1"/>
</dbReference>
<feature type="domain" description="Helicase ATP-binding" evidence="1">
    <location>
        <begin position="17"/>
        <end position="173"/>
    </location>
</feature>
<name>A0A6J5KPN4_9CAUD</name>
<feature type="domain" description="Helicase C-terminal" evidence="2">
    <location>
        <begin position="225"/>
        <end position="382"/>
    </location>
</feature>
<evidence type="ECO:0000259" key="2">
    <source>
        <dbReference type="PROSITE" id="PS51194"/>
    </source>
</evidence>
<dbReference type="EMBL" id="LR796163">
    <property type="protein sequence ID" value="CAB4122867.1"/>
    <property type="molecule type" value="Genomic_DNA"/>
</dbReference>
<dbReference type="GO" id="GO:0003677">
    <property type="term" value="F:DNA binding"/>
    <property type="evidence" value="ECO:0007669"/>
    <property type="project" value="InterPro"/>
</dbReference>
<evidence type="ECO:0000313" key="3">
    <source>
        <dbReference type="EMBL" id="CAB4122867.1"/>
    </source>
</evidence>